<evidence type="ECO:0000313" key="2">
    <source>
        <dbReference type="EMBL" id="MBE9607929.1"/>
    </source>
</evidence>
<organism evidence="2 3">
    <name type="scientific">Chitinilyticum piscinae</name>
    <dbReference type="NCBI Taxonomy" id="2866724"/>
    <lineage>
        <taxon>Bacteria</taxon>
        <taxon>Pseudomonadati</taxon>
        <taxon>Pseudomonadota</taxon>
        <taxon>Betaproteobacteria</taxon>
        <taxon>Neisseriales</taxon>
        <taxon>Chitinibacteraceae</taxon>
        <taxon>Chitinilyticum</taxon>
    </lineage>
</organism>
<feature type="compositionally biased region" description="Polar residues" evidence="1">
    <location>
        <begin position="1"/>
        <end position="18"/>
    </location>
</feature>
<dbReference type="EMBL" id="JADFUA010000001">
    <property type="protein sequence ID" value="MBE9607929.1"/>
    <property type="molecule type" value="Genomic_DNA"/>
</dbReference>
<feature type="compositionally biased region" description="Low complexity" evidence="1">
    <location>
        <begin position="68"/>
        <end position="86"/>
    </location>
</feature>
<evidence type="ECO:0000313" key="3">
    <source>
        <dbReference type="Proteomes" id="UP000604481"/>
    </source>
</evidence>
<feature type="compositionally biased region" description="Polar residues" evidence="1">
    <location>
        <begin position="31"/>
        <end position="44"/>
    </location>
</feature>
<dbReference type="AlphaFoldDB" id="A0A8J7KCN4"/>
<evidence type="ECO:0000256" key="1">
    <source>
        <dbReference type="SAM" id="MobiDB-lite"/>
    </source>
</evidence>
<feature type="region of interest" description="Disordered" evidence="1">
    <location>
        <begin position="68"/>
        <end position="140"/>
    </location>
</feature>
<comment type="caution">
    <text evidence="2">The sequence shown here is derived from an EMBL/GenBank/DDBJ whole genome shotgun (WGS) entry which is preliminary data.</text>
</comment>
<keyword evidence="3" id="KW-1185">Reference proteome</keyword>
<accession>A0A8J7KCN4</accession>
<feature type="region of interest" description="Disordered" evidence="1">
    <location>
        <begin position="1"/>
        <end position="44"/>
    </location>
</feature>
<dbReference type="RefSeq" id="WP_194114437.1">
    <property type="nucleotide sequence ID" value="NZ_JADFUA010000001.1"/>
</dbReference>
<feature type="compositionally biased region" description="Low complexity" evidence="1">
    <location>
        <begin position="19"/>
        <end position="30"/>
    </location>
</feature>
<reference evidence="2 3" key="1">
    <citation type="submission" date="2020-10" db="EMBL/GenBank/DDBJ databases">
        <title>The genome sequence of Chitinilyticum litopenaei 4Y14.</title>
        <authorList>
            <person name="Liu Y."/>
        </authorList>
    </citation>
    <scope>NUCLEOTIDE SEQUENCE [LARGE SCALE GENOMIC DNA]</scope>
    <source>
        <strain evidence="2 3">4Y14</strain>
    </source>
</reference>
<proteinExistence type="predicted"/>
<dbReference type="Proteomes" id="UP000604481">
    <property type="component" value="Unassembled WGS sequence"/>
</dbReference>
<gene>
    <name evidence="2" type="ORF">INR99_01065</name>
</gene>
<protein>
    <submittedName>
        <fullName evidence="2">Uncharacterized protein</fullName>
    </submittedName>
</protein>
<sequence length="140" mass="14519">MNVNSLNPLQSYQPLNRSQAAPEQAAPAVAGTSQNAAGSSTRQMAETVYISRQAQQMLDTYTQTYAAATESSTSESAETAQAPSSADVVDATRKAQKYQMMQAMAESGALQGNAGNQPQPLPVPASPADTTARPGISLAV</sequence>
<name>A0A8J7KCN4_9NEIS</name>